<dbReference type="SUPFAM" id="SSF53901">
    <property type="entry name" value="Thiolase-like"/>
    <property type="match status" value="2"/>
</dbReference>
<dbReference type="GO" id="GO:0006633">
    <property type="term" value="P:fatty acid biosynthetic process"/>
    <property type="evidence" value="ECO:0007669"/>
    <property type="project" value="TreeGrafter"/>
</dbReference>
<dbReference type="GO" id="GO:0004315">
    <property type="term" value="F:3-oxoacyl-[acyl-carrier-protein] synthase activity"/>
    <property type="evidence" value="ECO:0007669"/>
    <property type="project" value="TreeGrafter"/>
</dbReference>
<dbReference type="PROSITE" id="PS52004">
    <property type="entry name" value="KS3_2"/>
    <property type="match status" value="1"/>
</dbReference>
<comment type="similarity">
    <text evidence="1 3">Belongs to the thiolase-like superfamily. Beta-ketoacyl-ACP synthases family.</text>
</comment>
<evidence type="ECO:0000313" key="5">
    <source>
        <dbReference type="EMBL" id="VGO16801.1"/>
    </source>
</evidence>
<evidence type="ECO:0000256" key="1">
    <source>
        <dbReference type="ARBA" id="ARBA00008467"/>
    </source>
</evidence>
<dbReference type="InterPro" id="IPR020841">
    <property type="entry name" value="PKS_Beta-ketoAc_synthase_dom"/>
</dbReference>
<dbReference type="SMART" id="SM00825">
    <property type="entry name" value="PKS_KS"/>
    <property type="match status" value="1"/>
</dbReference>
<dbReference type="InterPro" id="IPR000794">
    <property type="entry name" value="Beta-ketoacyl_synthase"/>
</dbReference>
<dbReference type="AlphaFoldDB" id="A0A6C2UBI1"/>
<keyword evidence="2 3" id="KW-0808">Transferase</keyword>
<dbReference type="InterPro" id="IPR014030">
    <property type="entry name" value="Ketoacyl_synth_N"/>
</dbReference>
<reference evidence="5 6" key="1">
    <citation type="submission" date="2019-04" db="EMBL/GenBank/DDBJ databases">
        <authorList>
            <person name="Van Vliet M D."/>
        </authorList>
    </citation>
    <scope>NUCLEOTIDE SEQUENCE [LARGE SCALE GENOMIC DNA]</scope>
    <source>
        <strain evidence="5 6">F1</strain>
    </source>
</reference>
<dbReference type="PANTHER" id="PTHR11712">
    <property type="entry name" value="POLYKETIDE SYNTHASE-RELATED"/>
    <property type="match status" value="1"/>
</dbReference>
<sequence>MGCGLFKPLGFQSLEYQFQRGFRRVIGRNRVVITGLGVLAANGIGKEAFWKSLLAGESGIGPITQFDASEIPWQIAGEIDGFSPTDFIDPSLKPKRQSRNTQIAAAATVMALEDAKLSMDSLKKVEPVQITLGISLGGLDLVEQHTRRLVEKGAMKGLPTVSACVHIIASSFISALLKVKTQINVVSNSCTGGLDAIAAGAAAIRRGEVELAIVGGTDAVIIPSVVTGLGFAGMLTDSHDNPKTISRPFDLTRCGGVLAEGTGIVILESLNHARERGARQYAEISAHGTASGINMQLHEGLETSMRRAMSNAGLYPQDISNINAHGTSDPDLDIAETVAIKNVLGSHAYNIPINSIKGSTGNPLAAGGALQVISSCLSMEVGIIPPTTNLRVPDPDCDLDYVPETPRHFEPSVTLINSHGTGGVNSSMVLEKIKQ</sequence>
<dbReference type="PANTHER" id="PTHR11712:SF336">
    <property type="entry name" value="3-OXOACYL-[ACYL-CARRIER-PROTEIN] SYNTHASE, MITOCHONDRIAL"/>
    <property type="match status" value="1"/>
</dbReference>
<protein>
    <submittedName>
        <fullName evidence="5">3-oxoacyl-[acyl-carrier-protein] synthase 2</fullName>
    </submittedName>
</protein>
<evidence type="ECO:0000256" key="3">
    <source>
        <dbReference type="RuleBase" id="RU003694"/>
    </source>
</evidence>
<accession>A0A6C2UBI1</accession>
<feature type="domain" description="Ketosynthase family 3 (KS3)" evidence="4">
    <location>
        <begin position="28"/>
        <end position="432"/>
    </location>
</feature>
<evidence type="ECO:0000259" key="4">
    <source>
        <dbReference type="PROSITE" id="PS52004"/>
    </source>
</evidence>
<dbReference type="Pfam" id="PF00109">
    <property type="entry name" value="ketoacyl-synt"/>
    <property type="match status" value="1"/>
</dbReference>
<keyword evidence="6" id="KW-1185">Reference proteome</keyword>
<dbReference type="Pfam" id="PF02801">
    <property type="entry name" value="Ketoacyl-synt_C"/>
    <property type="match status" value="1"/>
</dbReference>
<proteinExistence type="inferred from homology"/>
<name>A0A6C2UBI1_PONDE</name>
<dbReference type="EMBL" id="CAAHFG010000004">
    <property type="protein sequence ID" value="VGO16801.1"/>
    <property type="molecule type" value="Genomic_DNA"/>
</dbReference>
<dbReference type="Gene3D" id="3.40.47.10">
    <property type="match status" value="2"/>
</dbReference>
<dbReference type="InterPro" id="IPR016039">
    <property type="entry name" value="Thiolase-like"/>
</dbReference>
<gene>
    <name evidence="5" type="primary">fabF_5</name>
    <name evidence="5" type="ORF">PDESU_05393</name>
</gene>
<dbReference type="InterPro" id="IPR014031">
    <property type="entry name" value="Ketoacyl_synth_C"/>
</dbReference>
<organism evidence="5 6">
    <name type="scientific">Pontiella desulfatans</name>
    <dbReference type="NCBI Taxonomy" id="2750659"/>
    <lineage>
        <taxon>Bacteria</taxon>
        <taxon>Pseudomonadati</taxon>
        <taxon>Kiritimatiellota</taxon>
        <taxon>Kiritimatiellia</taxon>
        <taxon>Kiritimatiellales</taxon>
        <taxon>Pontiellaceae</taxon>
        <taxon>Pontiella</taxon>
    </lineage>
</organism>
<dbReference type="Proteomes" id="UP000366872">
    <property type="component" value="Unassembled WGS sequence"/>
</dbReference>
<evidence type="ECO:0000313" key="6">
    <source>
        <dbReference type="Proteomes" id="UP000366872"/>
    </source>
</evidence>
<dbReference type="CDD" id="cd00834">
    <property type="entry name" value="KAS_I_II"/>
    <property type="match status" value="1"/>
</dbReference>
<evidence type="ECO:0000256" key="2">
    <source>
        <dbReference type="ARBA" id="ARBA00022679"/>
    </source>
</evidence>